<evidence type="ECO:0008006" key="4">
    <source>
        <dbReference type="Google" id="ProtNLM"/>
    </source>
</evidence>
<dbReference type="AlphaFoldDB" id="A0A5R8WV72"/>
<organism evidence="2 3">
    <name type="scientific">Hymenobacter jeollabukensis</name>
    <dbReference type="NCBI Taxonomy" id="2025313"/>
    <lineage>
        <taxon>Bacteria</taxon>
        <taxon>Pseudomonadati</taxon>
        <taxon>Bacteroidota</taxon>
        <taxon>Cytophagia</taxon>
        <taxon>Cytophagales</taxon>
        <taxon>Hymenobacteraceae</taxon>
        <taxon>Hymenobacter</taxon>
    </lineage>
</organism>
<keyword evidence="3" id="KW-1185">Reference proteome</keyword>
<evidence type="ECO:0000313" key="3">
    <source>
        <dbReference type="Proteomes" id="UP000305517"/>
    </source>
</evidence>
<sequence length="211" mass="22752">MTKHLLLLAGLVGLAGGSAHAQTERGTTLIGLSAGNLSYGRATDGFRQFSGTLTPTVGRFVADNLLVGVGAQVGHGRSQSTFTGYYYAPWTSTVGYGTIGYSRQNWSAGVTPFARYYFLGGGRHRLFAEASLFAQHNWVLERYETEQGRLSNPQRFMSFGARAAVGYSYFISPRTALEVSAGYRRTYAPGGNSGKLDGRIGINFLLPAGKR</sequence>
<gene>
    <name evidence="2" type="ORF">FDY95_05935</name>
</gene>
<feature type="chain" id="PRO_5024424170" description="Outer membrane protein beta-barrel domain-containing protein" evidence="1">
    <location>
        <begin position="22"/>
        <end position="211"/>
    </location>
</feature>
<evidence type="ECO:0000313" key="2">
    <source>
        <dbReference type="EMBL" id="TLM95326.1"/>
    </source>
</evidence>
<accession>A0A5R8WV72</accession>
<comment type="caution">
    <text evidence="2">The sequence shown here is derived from an EMBL/GenBank/DDBJ whole genome shotgun (WGS) entry which is preliminary data.</text>
</comment>
<dbReference type="OrthoDB" id="945117at2"/>
<reference evidence="2 3" key="1">
    <citation type="submission" date="2019-05" db="EMBL/GenBank/DDBJ databases">
        <title>Hymenobacter edaphi sp. nov., isolated from abandoned arsenic-contaminated farmland soil.</title>
        <authorList>
            <person name="Nie L."/>
        </authorList>
    </citation>
    <scope>NUCLEOTIDE SEQUENCE [LARGE SCALE GENOMIC DNA]</scope>
    <source>
        <strain evidence="2 3">1-3-3-8</strain>
    </source>
</reference>
<dbReference type="RefSeq" id="WP_138075826.1">
    <property type="nucleotide sequence ID" value="NZ_VAJM01000002.1"/>
</dbReference>
<name>A0A5R8WV72_9BACT</name>
<proteinExistence type="predicted"/>
<keyword evidence="1" id="KW-0732">Signal</keyword>
<feature type="signal peptide" evidence="1">
    <location>
        <begin position="1"/>
        <end position="21"/>
    </location>
</feature>
<evidence type="ECO:0000256" key="1">
    <source>
        <dbReference type="SAM" id="SignalP"/>
    </source>
</evidence>
<dbReference type="EMBL" id="VAJM01000002">
    <property type="protein sequence ID" value="TLM95326.1"/>
    <property type="molecule type" value="Genomic_DNA"/>
</dbReference>
<dbReference type="Proteomes" id="UP000305517">
    <property type="component" value="Unassembled WGS sequence"/>
</dbReference>
<protein>
    <recommendedName>
        <fullName evidence="4">Outer membrane protein beta-barrel domain-containing protein</fullName>
    </recommendedName>
</protein>